<dbReference type="PANTHER" id="PTHR46797">
    <property type="entry name" value="HTH-TYPE TRANSCRIPTIONAL REGULATOR"/>
    <property type="match status" value="1"/>
</dbReference>
<protein>
    <submittedName>
        <fullName evidence="3">Helix-turn-helix transcriptional regulator</fullName>
    </submittedName>
</protein>
<dbReference type="InterPro" id="IPR010982">
    <property type="entry name" value="Lambda_DNA-bd_dom_sf"/>
</dbReference>
<organism evidence="3 4">
    <name type="scientific">Flavobacterium soyae</name>
    <dbReference type="NCBI Taxonomy" id="2903098"/>
    <lineage>
        <taxon>Bacteria</taxon>
        <taxon>Pseudomonadati</taxon>
        <taxon>Bacteroidota</taxon>
        <taxon>Flavobacteriia</taxon>
        <taxon>Flavobacteriales</taxon>
        <taxon>Flavobacteriaceae</taxon>
        <taxon>Flavobacterium</taxon>
    </lineage>
</organism>
<sequence>MEKNKYELEIIKLGLLIKELRGKEKITQEQLSTLCNVDVRTIQRIEKGKQNITISLLFSLADSLKIESSVLIGKIFSENP</sequence>
<dbReference type="SMART" id="SM00530">
    <property type="entry name" value="HTH_XRE"/>
    <property type="match status" value="1"/>
</dbReference>
<evidence type="ECO:0000259" key="2">
    <source>
        <dbReference type="PROSITE" id="PS50943"/>
    </source>
</evidence>
<keyword evidence="1" id="KW-0238">DNA-binding</keyword>
<dbReference type="CDD" id="cd00093">
    <property type="entry name" value="HTH_XRE"/>
    <property type="match status" value="1"/>
</dbReference>
<dbReference type="Pfam" id="PF01381">
    <property type="entry name" value="HTH_3"/>
    <property type="match status" value="1"/>
</dbReference>
<evidence type="ECO:0000313" key="4">
    <source>
        <dbReference type="Proteomes" id="UP001623852"/>
    </source>
</evidence>
<name>A0ABZ2UNV4_9FLAO</name>
<dbReference type="Gene3D" id="1.10.260.40">
    <property type="entry name" value="lambda repressor-like DNA-binding domains"/>
    <property type="match status" value="1"/>
</dbReference>
<dbReference type="Proteomes" id="UP001623852">
    <property type="component" value="Chromosome"/>
</dbReference>
<dbReference type="EMBL" id="CP150845">
    <property type="protein sequence ID" value="WYZ21406.1"/>
    <property type="molecule type" value="Genomic_DNA"/>
</dbReference>
<feature type="domain" description="HTH cro/C1-type" evidence="2">
    <location>
        <begin position="17"/>
        <end position="71"/>
    </location>
</feature>
<accession>A0ABZ2UNV4</accession>
<dbReference type="SUPFAM" id="SSF47413">
    <property type="entry name" value="lambda repressor-like DNA-binding domains"/>
    <property type="match status" value="1"/>
</dbReference>
<evidence type="ECO:0000313" key="3">
    <source>
        <dbReference type="EMBL" id="WYZ21406.1"/>
    </source>
</evidence>
<evidence type="ECO:0000256" key="1">
    <source>
        <dbReference type="ARBA" id="ARBA00023125"/>
    </source>
</evidence>
<dbReference type="PANTHER" id="PTHR46797:SF1">
    <property type="entry name" value="METHYLPHOSPHONATE SYNTHASE"/>
    <property type="match status" value="1"/>
</dbReference>
<dbReference type="InterPro" id="IPR050807">
    <property type="entry name" value="TransReg_Diox_bact_type"/>
</dbReference>
<proteinExistence type="predicted"/>
<dbReference type="RefSeq" id="WP_053471670.1">
    <property type="nucleotide sequence ID" value="NZ_CP150845.1"/>
</dbReference>
<dbReference type="PROSITE" id="PS50943">
    <property type="entry name" value="HTH_CROC1"/>
    <property type="match status" value="1"/>
</dbReference>
<keyword evidence="4" id="KW-1185">Reference proteome</keyword>
<dbReference type="InterPro" id="IPR001387">
    <property type="entry name" value="Cro/C1-type_HTH"/>
</dbReference>
<gene>
    <name evidence="3" type="ORF">AABD74_08055</name>
</gene>
<reference evidence="3 4" key="1">
    <citation type="submission" date="2024-03" db="EMBL/GenBank/DDBJ databases">
        <title>Flavobacterium soyae.</title>
        <authorList>
            <person name="Zheng W."/>
        </authorList>
    </citation>
    <scope>NUCLEOTIDE SEQUENCE [LARGE SCALE GENOMIC DNA]</scope>
    <source>
        <strain evidence="3 4">55</strain>
    </source>
</reference>